<feature type="region of interest" description="Disordered" evidence="1">
    <location>
        <begin position="387"/>
        <end position="417"/>
    </location>
</feature>
<feature type="compositionally biased region" description="Low complexity" evidence="1">
    <location>
        <begin position="1"/>
        <end position="10"/>
    </location>
</feature>
<protein>
    <submittedName>
        <fullName evidence="2">Uncharacterized protein</fullName>
    </submittedName>
</protein>
<evidence type="ECO:0000313" key="2">
    <source>
        <dbReference type="EMBL" id="RFU73259.1"/>
    </source>
</evidence>
<feature type="compositionally biased region" description="Polar residues" evidence="1">
    <location>
        <begin position="30"/>
        <end position="44"/>
    </location>
</feature>
<dbReference type="AlphaFoldDB" id="A0A395NB73"/>
<evidence type="ECO:0000313" key="3">
    <source>
        <dbReference type="Proteomes" id="UP000266272"/>
    </source>
</evidence>
<feature type="compositionally biased region" description="Basic and acidic residues" evidence="1">
    <location>
        <begin position="18"/>
        <end position="29"/>
    </location>
</feature>
<keyword evidence="3" id="KW-1185">Reference proteome</keyword>
<dbReference type="Proteomes" id="UP000266272">
    <property type="component" value="Unassembled WGS sequence"/>
</dbReference>
<comment type="caution">
    <text evidence="2">The sequence shown here is derived from an EMBL/GenBank/DDBJ whole genome shotgun (WGS) entry which is preliminary data.</text>
</comment>
<accession>A0A395NB73</accession>
<proteinExistence type="predicted"/>
<gene>
    <name evidence="2" type="ORF">TARUN_8993</name>
</gene>
<feature type="region of interest" description="Disordered" evidence="1">
    <location>
        <begin position="208"/>
        <end position="233"/>
    </location>
</feature>
<reference evidence="2 3" key="1">
    <citation type="journal article" date="2018" name="PLoS Pathog.">
        <title>Evolution of structural diversity of trichothecenes, a family of toxins produced by plant pathogenic and entomopathogenic fungi.</title>
        <authorList>
            <person name="Proctor R.H."/>
            <person name="McCormick S.P."/>
            <person name="Kim H.S."/>
            <person name="Cardoza R.E."/>
            <person name="Stanley A.M."/>
            <person name="Lindo L."/>
            <person name="Kelly A."/>
            <person name="Brown D.W."/>
            <person name="Lee T."/>
            <person name="Vaughan M.M."/>
            <person name="Alexander N.J."/>
            <person name="Busman M."/>
            <person name="Gutierrez S."/>
        </authorList>
    </citation>
    <scope>NUCLEOTIDE SEQUENCE [LARGE SCALE GENOMIC DNA]</scope>
    <source>
        <strain evidence="2 3">IBT 40837</strain>
    </source>
</reference>
<feature type="compositionally biased region" description="Gly residues" evidence="1">
    <location>
        <begin position="223"/>
        <end position="233"/>
    </location>
</feature>
<evidence type="ECO:0000256" key="1">
    <source>
        <dbReference type="SAM" id="MobiDB-lite"/>
    </source>
</evidence>
<feature type="compositionally biased region" description="Gly residues" evidence="1">
    <location>
        <begin position="476"/>
        <end position="486"/>
    </location>
</feature>
<sequence length="493" mass="51107">MTQALNLNPSNPSPLPARGERSWEARRDSGANQWTGGVSQALTGTGTGKRREAAPRRRPSSDRPRSQMTAVADSSAGLLQWMRWVALQALLLRLLRVADADADATAPRRGMRRRSKRRKVLGWMILATITKMVATATATAPSNDVVTNANIPPQRALLDEGQGPGAAAVGQEQDLLQRTAAALPVACPRGSFNTSIRAVSSGQFQYHQLRQTQPSGSSTSAGPAGGGAAIGSGRGGGPCYRQRGFSTAGPNIPAAAAPSANRQSSDGAQCQCLQGAAQRRLFFKDISIHVHASLTGGSGERERGSKTAPAGINCAAAAATGSAASTAIAAVAAAPSVATASLYFILQSAITALWPRRRLTSQQIRPRAPVAAAAVIAVAVAHHLQEPQQQKHRIFASSPAPHPRAPGSRASANTGVDRSRWQPGLAALLFASSTRTAPRPLLFTTINGSNTASTASSTTTTTTVTTTATGRRRGGRGGAGIDGGRGLLHQHCH</sequence>
<feature type="compositionally biased region" description="Basic and acidic residues" evidence="1">
    <location>
        <begin position="49"/>
        <end position="65"/>
    </location>
</feature>
<dbReference type="EMBL" id="PXOA01000677">
    <property type="protein sequence ID" value="RFU73259.1"/>
    <property type="molecule type" value="Genomic_DNA"/>
</dbReference>
<name>A0A395NB73_TRIAR</name>
<organism evidence="2 3">
    <name type="scientific">Trichoderma arundinaceum</name>
    <dbReference type="NCBI Taxonomy" id="490622"/>
    <lineage>
        <taxon>Eukaryota</taxon>
        <taxon>Fungi</taxon>
        <taxon>Dikarya</taxon>
        <taxon>Ascomycota</taxon>
        <taxon>Pezizomycotina</taxon>
        <taxon>Sordariomycetes</taxon>
        <taxon>Hypocreomycetidae</taxon>
        <taxon>Hypocreales</taxon>
        <taxon>Hypocreaceae</taxon>
        <taxon>Trichoderma</taxon>
    </lineage>
</organism>
<feature type="region of interest" description="Disordered" evidence="1">
    <location>
        <begin position="1"/>
        <end position="69"/>
    </location>
</feature>
<feature type="region of interest" description="Disordered" evidence="1">
    <location>
        <begin position="468"/>
        <end position="493"/>
    </location>
</feature>